<comment type="similarity">
    <text evidence="2">Belongs to the complex I subunit 6 family.</text>
</comment>
<evidence type="ECO:0000256" key="4">
    <source>
        <dbReference type="ARBA" id="ARBA00021095"/>
    </source>
</evidence>
<gene>
    <name evidence="17" type="primary">nad6</name>
</gene>
<keyword evidence="13 16" id="KW-0472">Membrane</keyword>
<dbReference type="AlphaFoldDB" id="A0A343RF94"/>
<keyword evidence="12 17" id="KW-0496">Mitochondrion</keyword>
<comment type="catalytic activity">
    <reaction evidence="15">
        <text>a ubiquinone + NADH + 5 H(+)(in) = a ubiquinol + NAD(+) + 4 H(+)(out)</text>
        <dbReference type="Rhea" id="RHEA:29091"/>
        <dbReference type="Rhea" id="RHEA-COMP:9565"/>
        <dbReference type="Rhea" id="RHEA-COMP:9566"/>
        <dbReference type="ChEBI" id="CHEBI:15378"/>
        <dbReference type="ChEBI" id="CHEBI:16389"/>
        <dbReference type="ChEBI" id="CHEBI:17976"/>
        <dbReference type="ChEBI" id="CHEBI:57540"/>
        <dbReference type="ChEBI" id="CHEBI:57945"/>
        <dbReference type="EC" id="7.1.1.2"/>
    </reaction>
</comment>
<evidence type="ECO:0000256" key="13">
    <source>
        <dbReference type="ARBA" id="ARBA00023136"/>
    </source>
</evidence>
<evidence type="ECO:0000256" key="2">
    <source>
        <dbReference type="ARBA" id="ARBA00005698"/>
    </source>
</evidence>
<protein>
    <recommendedName>
        <fullName evidence="4">NADH-ubiquinone oxidoreductase chain 6</fullName>
        <ecNumber evidence="3">7.1.1.2</ecNumber>
    </recommendedName>
    <alternativeName>
        <fullName evidence="14">NADH dehydrogenase subunit 6</fullName>
    </alternativeName>
</protein>
<feature type="transmembrane region" description="Helical" evidence="16">
    <location>
        <begin position="149"/>
        <end position="174"/>
    </location>
</feature>
<dbReference type="EMBL" id="KY688083">
    <property type="protein sequence ID" value="ATY48728.1"/>
    <property type="molecule type" value="Genomic_DNA"/>
</dbReference>
<organism evidence="17">
    <name type="scientific">Gynaephora ruoergensis</name>
    <dbReference type="NCBI Taxonomy" id="1565377"/>
    <lineage>
        <taxon>Eukaryota</taxon>
        <taxon>Metazoa</taxon>
        <taxon>Ecdysozoa</taxon>
        <taxon>Arthropoda</taxon>
        <taxon>Hexapoda</taxon>
        <taxon>Insecta</taxon>
        <taxon>Pterygota</taxon>
        <taxon>Neoptera</taxon>
        <taxon>Endopterygota</taxon>
        <taxon>Lepidoptera</taxon>
        <taxon>Glossata</taxon>
        <taxon>Ditrysia</taxon>
        <taxon>Noctuoidea</taxon>
        <taxon>Erebidae</taxon>
        <taxon>Lymantriinae</taxon>
        <taxon>Gynaephora</taxon>
    </lineage>
</organism>
<accession>A0A343RF94</accession>
<keyword evidence="8" id="KW-1278">Translocase</keyword>
<keyword evidence="6" id="KW-0679">Respiratory chain</keyword>
<keyword evidence="5" id="KW-0813">Transport</keyword>
<dbReference type="GO" id="GO:0008137">
    <property type="term" value="F:NADH dehydrogenase (ubiquinone) activity"/>
    <property type="evidence" value="ECO:0007669"/>
    <property type="project" value="UniProtKB-EC"/>
</dbReference>
<evidence type="ECO:0000313" key="17">
    <source>
        <dbReference type="EMBL" id="ATY48728.1"/>
    </source>
</evidence>
<dbReference type="PANTHER" id="PTHR11435:SF1">
    <property type="entry name" value="NADH-UBIQUINONE OXIDOREDUCTASE CHAIN 6"/>
    <property type="match status" value="1"/>
</dbReference>
<dbReference type="GO" id="GO:0031966">
    <property type="term" value="C:mitochondrial membrane"/>
    <property type="evidence" value="ECO:0007669"/>
    <property type="project" value="UniProtKB-SubCell"/>
</dbReference>
<evidence type="ECO:0000256" key="14">
    <source>
        <dbReference type="ARBA" id="ARBA00031019"/>
    </source>
</evidence>
<evidence type="ECO:0000256" key="8">
    <source>
        <dbReference type="ARBA" id="ARBA00022967"/>
    </source>
</evidence>
<evidence type="ECO:0000256" key="5">
    <source>
        <dbReference type="ARBA" id="ARBA00022448"/>
    </source>
</evidence>
<evidence type="ECO:0000256" key="12">
    <source>
        <dbReference type="ARBA" id="ARBA00023128"/>
    </source>
</evidence>
<keyword evidence="10 16" id="KW-1133">Transmembrane helix</keyword>
<dbReference type="PANTHER" id="PTHR11435">
    <property type="entry name" value="NADH UBIQUINONE OXIDOREDUCTASE SUBUNIT ND6"/>
    <property type="match status" value="1"/>
</dbReference>
<keyword evidence="9" id="KW-0249">Electron transport</keyword>
<evidence type="ECO:0000256" key="10">
    <source>
        <dbReference type="ARBA" id="ARBA00022989"/>
    </source>
</evidence>
<keyword evidence="11" id="KW-0520">NAD</keyword>
<sequence length="181" mass="21568">MFDVMKIILSTFILSLSFIMFFFNNPLSMGFMILTQTILMCLLLGMITKTYWFLYILFLIYLGGLLIIFIYISSITSNELFNPSMNLKMLFIFSLLFIFYILYFKINKIFMMNFSFNSDMNNLFSMKNLFININLNIINLNKIYNNHTFYIMLMLMIYLFITLIAMVKITNIFYGPLRSTL</sequence>
<evidence type="ECO:0000256" key="15">
    <source>
        <dbReference type="ARBA" id="ARBA00049551"/>
    </source>
</evidence>
<feature type="transmembrane region" description="Helical" evidence="16">
    <location>
        <begin position="52"/>
        <end position="73"/>
    </location>
</feature>
<feature type="transmembrane region" description="Helical" evidence="16">
    <location>
        <begin position="85"/>
        <end position="104"/>
    </location>
</feature>
<evidence type="ECO:0000256" key="7">
    <source>
        <dbReference type="ARBA" id="ARBA00022692"/>
    </source>
</evidence>
<reference evidence="17" key="1">
    <citation type="submission" date="2017-03" db="EMBL/GenBank/DDBJ databases">
        <title>Phylogenetic relationships of Gynaephora (Lepidoptera: Lymantriinae) endemic to the Qinghai-Tibetan plateau inferred from the complete mitochondrial genomes.</title>
        <authorList>
            <person name="Yuan M.-L."/>
            <person name="Zhang Q.-L."/>
        </authorList>
    </citation>
    <scope>NUCLEOTIDE SEQUENCE</scope>
</reference>
<feature type="transmembrane region" description="Helical" evidence="16">
    <location>
        <begin position="7"/>
        <end position="23"/>
    </location>
</feature>
<dbReference type="InterPro" id="IPR050269">
    <property type="entry name" value="ComplexI_Subunit6"/>
</dbReference>
<comment type="subcellular location">
    <subcellularLocation>
        <location evidence="1">Mitochondrion membrane</location>
        <topology evidence="1">Multi-pass membrane protein</topology>
    </subcellularLocation>
</comment>
<evidence type="ECO:0000256" key="16">
    <source>
        <dbReference type="SAM" id="Phobius"/>
    </source>
</evidence>
<geneLocation type="mitochondrion" evidence="17"/>
<proteinExistence type="inferred from homology"/>
<evidence type="ECO:0000256" key="11">
    <source>
        <dbReference type="ARBA" id="ARBA00023027"/>
    </source>
</evidence>
<evidence type="ECO:0000256" key="1">
    <source>
        <dbReference type="ARBA" id="ARBA00004225"/>
    </source>
</evidence>
<evidence type="ECO:0000256" key="6">
    <source>
        <dbReference type="ARBA" id="ARBA00022660"/>
    </source>
</evidence>
<keyword evidence="7 16" id="KW-0812">Transmembrane</keyword>
<name>A0A343RF94_9NEOP</name>
<evidence type="ECO:0000256" key="3">
    <source>
        <dbReference type="ARBA" id="ARBA00012944"/>
    </source>
</evidence>
<feature type="transmembrane region" description="Helical" evidence="16">
    <location>
        <begin position="29"/>
        <end position="47"/>
    </location>
</feature>
<dbReference type="EC" id="7.1.1.2" evidence="3"/>
<evidence type="ECO:0000256" key="9">
    <source>
        <dbReference type="ARBA" id="ARBA00022982"/>
    </source>
</evidence>